<dbReference type="GO" id="GO:0021514">
    <property type="term" value="P:ventral spinal cord interneuron differentiation"/>
    <property type="evidence" value="ECO:0007669"/>
    <property type="project" value="UniProtKB-ARBA"/>
</dbReference>
<dbReference type="PROSITE" id="PS51051">
    <property type="entry name" value="DSL"/>
    <property type="match status" value="1"/>
</dbReference>
<dbReference type="GO" id="GO:0048863">
    <property type="term" value="P:stem cell differentiation"/>
    <property type="evidence" value="ECO:0007669"/>
    <property type="project" value="UniProtKB-ARBA"/>
</dbReference>
<feature type="disulfide bond" evidence="16">
    <location>
        <begin position="356"/>
        <end position="365"/>
    </location>
</feature>
<dbReference type="PANTHER" id="PTHR45836">
    <property type="entry name" value="SLIT HOMOLOG"/>
    <property type="match status" value="1"/>
</dbReference>
<keyword evidence="8" id="KW-0106">Calcium</keyword>
<feature type="disulfide bond" evidence="17">
    <location>
        <begin position="194"/>
        <end position="206"/>
    </location>
</feature>
<dbReference type="AlphaFoldDB" id="A0A3Q3X778"/>
<protein>
    <recommendedName>
        <fullName evidence="18">Delta-like protein</fullName>
    </recommendedName>
</protein>
<evidence type="ECO:0000256" key="7">
    <source>
        <dbReference type="ARBA" id="ARBA00022782"/>
    </source>
</evidence>
<feature type="domain" description="DSL" evidence="23">
    <location>
        <begin position="179"/>
        <end position="223"/>
    </location>
</feature>
<dbReference type="InterPro" id="IPR001881">
    <property type="entry name" value="EGF-like_Ca-bd_dom"/>
</dbReference>
<evidence type="ECO:0000256" key="14">
    <source>
        <dbReference type="ARBA" id="ARBA00023180"/>
    </source>
</evidence>
<feature type="domain" description="EGF-like" evidence="22">
    <location>
        <begin position="330"/>
        <end position="366"/>
    </location>
</feature>
<dbReference type="GO" id="GO:0005886">
    <property type="term" value="C:plasma membrane"/>
    <property type="evidence" value="ECO:0007669"/>
    <property type="project" value="UniProtKB-ARBA"/>
</dbReference>
<keyword evidence="2 18" id="KW-0217">Developmental protein</keyword>
<dbReference type="Pfam" id="PF01414">
    <property type="entry name" value="DSL"/>
    <property type="match status" value="1"/>
</dbReference>
<dbReference type="GO" id="GO:0009986">
    <property type="term" value="C:cell surface"/>
    <property type="evidence" value="ECO:0007669"/>
    <property type="project" value="TreeGrafter"/>
</dbReference>
<evidence type="ECO:0000256" key="9">
    <source>
        <dbReference type="ARBA" id="ARBA00022843"/>
    </source>
</evidence>
<dbReference type="FunFam" id="2.10.25.10:FF:000012">
    <property type="entry name" value="Delta-like protein"/>
    <property type="match status" value="4"/>
</dbReference>
<evidence type="ECO:0000256" key="13">
    <source>
        <dbReference type="ARBA" id="ARBA00023157"/>
    </source>
</evidence>
<keyword evidence="11 18" id="KW-1133">Transmembrane helix</keyword>
<evidence type="ECO:0000256" key="19">
    <source>
        <dbReference type="SAM" id="MobiDB-lite"/>
    </source>
</evidence>
<dbReference type="Pfam" id="PF00008">
    <property type="entry name" value="EGF"/>
    <property type="match status" value="5"/>
</dbReference>
<dbReference type="GO" id="GO:0043235">
    <property type="term" value="C:receptor complex"/>
    <property type="evidence" value="ECO:0007669"/>
    <property type="project" value="TreeGrafter"/>
</dbReference>
<reference evidence="24" key="2">
    <citation type="submission" date="2025-09" db="UniProtKB">
        <authorList>
            <consortium name="Ensembl"/>
        </authorList>
    </citation>
    <scope>IDENTIFICATION</scope>
</reference>
<evidence type="ECO:0000256" key="18">
    <source>
        <dbReference type="RuleBase" id="RU280815"/>
    </source>
</evidence>
<feature type="region of interest" description="Disordered" evidence="19">
    <location>
        <begin position="608"/>
        <end position="633"/>
    </location>
</feature>
<evidence type="ECO:0000259" key="23">
    <source>
        <dbReference type="PROSITE" id="PS51051"/>
    </source>
</evidence>
<dbReference type="FunFam" id="2.60.40.3510:FF:000002">
    <property type="entry name" value="Delta-like protein"/>
    <property type="match status" value="1"/>
</dbReference>
<dbReference type="InterPro" id="IPR013032">
    <property type="entry name" value="EGF-like_CS"/>
</dbReference>
<dbReference type="OMA" id="AACEDKY"/>
<dbReference type="PROSITE" id="PS00010">
    <property type="entry name" value="ASX_HYDROXYL"/>
    <property type="match status" value="2"/>
</dbReference>
<dbReference type="FunFam" id="2.10.25.140:FF:000001">
    <property type="entry name" value="Delta-like protein"/>
    <property type="match status" value="1"/>
</dbReference>
<keyword evidence="9" id="KW-0832">Ubl conjugation</keyword>
<keyword evidence="3 16" id="KW-0245">EGF-like domain</keyword>
<feature type="disulfide bond" evidence="16">
    <location>
        <begin position="509"/>
        <end position="518"/>
    </location>
</feature>
<dbReference type="InterPro" id="IPR000742">
    <property type="entry name" value="EGF"/>
</dbReference>
<feature type="disulfide bond" evidence="16">
    <location>
        <begin position="471"/>
        <end position="480"/>
    </location>
</feature>
<dbReference type="Pfam" id="PF12661">
    <property type="entry name" value="hEGF"/>
    <property type="match status" value="1"/>
</dbReference>
<feature type="domain" description="EGF-like" evidence="22">
    <location>
        <begin position="368"/>
        <end position="405"/>
    </location>
</feature>
<dbReference type="Pfam" id="PF21700">
    <property type="entry name" value="EGF_DL_JAG"/>
    <property type="match status" value="1"/>
</dbReference>
<dbReference type="InterPro" id="IPR018097">
    <property type="entry name" value="EGF_Ca-bd_CS"/>
</dbReference>
<comment type="caution">
    <text evidence="16">Lacks conserved residue(s) required for the propagation of feature annotation.</text>
</comment>
<dbReference type="GO" id="GO:0043009">
    <property type="term" value="P:chordate embryonic development"/>
    <property type="evidence" value="ECO:0007669"/>
    <property type="project" value="UniProtKB-ARBA"/>
</dbReference>
<evidence type="ECO:0000256" key="17">
    <source>
        <dbReference type="PROSITE-ProRule" id="PRU00377"/>
    </source>
</evidence>
<dbReference type="FunFam" id="2.10.25.10:FF:000018">
    <property type="entry name" value="Delta-like 1"/>
    <property type="match status" value="1"/>
</dbReference>
<evidence type="ECO:0000256" key="12">
    <source>
        <dbReference type="ARBA" id="ARBA00023136"/>
    </source>
</evidence>
<feature type="chain" id="PRO_5018728729" description="Delta-like protein" evidence="21">
    <location>
        <begin position="22"/>
        <end position="848"/>
    </location>
</feature>
<keyword evidence="5 18" id="KW-0732">Signal</keyword>
<dbReference type="GO" id="GO:0005737">
    <property type="term" value="C:cytoplasm"/>
    <property type="evidence" value="ECO:0007669"/>
    <property type="project" value="UniProtKB-ARBA"/>
</dbReference>
<feature type="disulfide bond" evidence="16">
    <location>
        <begin position="395"/>
        <end position="404"/>
    </location>
</feature>
<dbReference type="PROSITE" id="PS50026">
    <property type="entry name" value="EGF_3"/>
    <property type="match status" value="6"/>
</dbReference>
<feature type="domain" description="EGF-like" evidence="22">
    <location>
        <begin position="290"/>
        <end position="328"/>
    </location>
</feature>
<keyword evidence="6 18" id="KW-0677">Repeat</keyword>
<dbReference type="Gene3D" id="2.10.25.10">
    <property type="entry name" value="Laminin"/>
    <property type="match status" value="7"/>
</dbReference>
<keyword evidence="13 16" id="KW-1015">Disulfide bond</keyword>
<dbReference type="GO" id="GO:0060485">
    <property type="term" value="P:mesenchyme development"/>
    <property type="evidence" value="ECO:0007669"/>
    <property type="project" value="UniProtKB-ARBA"/>
</dbReference>
<evidence type="ECO:0000259" key="22">
    <source>
        <dbReference type="PROSITE" id="PS50026"/>
    </source>
</evidence>
<feature type="signal peptide" evidence="21">
    <location>
        <begin position="1"/>
        <end position="21"/>
    </location>
</feature>
<feature type="domain" description="EGF-like" evidence="22">
    <location>
        <begin position="445"/>
        <end position="481"/>
    </location>
</feature>
<evidence type="ECO:0000256" key="20">
    <source>
        <dbReference type="SAM" id="Phobius"/>
    </source>
</evidence>
<keyword evidence="10" id="KW-0914">Notch signaling pathway</keyword>
<dbReference type="InterPro" id="IPR011651">
    <property type="entry name" value="Notch_ligand_N"/>
</dbReference>
<feature type="disulfide bond" evidence="17">
    <location>
        <begin position="181"/>
        <end position="190"/>
    </location>
</feature>
<evidence type="ECO:0000313" key="25">
    <source>
        <dbReference type="Proteomes" id="UP000261620"/>
    </source>
</evidence>
<dbReference type="Gene3D" id="2.10.25.140">
    <property type="match status" value="1"/>
</dbReference>
<feature type="disulfide bond" evidence="17">
    <location>
        <begin position="214"/>
        <end position="223"/>
    </location>
</feature>
<evidence type="ECO:0000256" key="10">
    <source>
        <dbReference type="ARBA" id="ARBA00022976"/>
    </source>
</evidence>
<sequence length="848" mass="92849">MGRVILLTLAVMAMLLCQGFCSGVFELKLQEFLNKKGVQGNKNCCKGGLTSSFQQQCECQTFFRICLKHYQPNASPEPPCTYGGAVTPVLGSNSFQVPDVIPESSFTNPIRINFGFTWPGTFSLIIEALHTESKDDLSTENPDRVISTMTTQRHLTVGEDWSQDLHTSGRTELKYSYRFVCDEHYYGDGCSVFCRPRDDAFGHFTCGERGEIVCDAGWKGQYCTEPICLPGCDEEHGFCEKPGECKCRVGFKGRYCDECIRYPGCLHGTCQQPWQCNCQEGWGGLFCNQDLNYCTHHKPCMNGATCSNTGQGSYTCSCRPGFTGASCEIQVNECAGNPCRNGGSCTDLENTYTCTCPHGFYGNNCELSAMTCADGPCSNGGRCADNPDGGYFCQCPTGYAGFNCEKKIDHCTSSPCSNGARCVDLVNSYLCQCPDGFTGMNCDHTGDECSAYPCQNGGTCQEGLNGYTCTCPPGYTGRNCSSPISRCEHNPCHNGATCHERNNRYVCACVPGYGGRNCQFLLPEHAAIRGSEVPWMAVGSGVALVLLLLAGCAVLVGFFRSKSQRGGQIETVVEGETINNLTNNCHRGDRDLAVSVMPTPGVKNINKKMDFCSGDPDEGSSPGRSSYKSRHPPADYNLVHEVNYEQAAKEAMLEATCEDKCPSLDSFEFEEKRSKRLKCDASEKKAPEMSACADTKYKSVFVMSEEKDECIIATEVSFVGVTVSAAACGPSTNPRLTFLRSLCLCRCNEPPTGCPLLICSMGEFLYSFRCCSNPRGRCPALRLLLILRRLTDIQSELVLYWKLSAGSGGLWDKRTGGVKKKVRKKKSLRLKSKRPLSFLFRPSVGEWG</sequence>
<keyword evidence="7" id="KW-0221">Differentiation</keyword>
<comment type="subunit">
    <text evidence="15">Interacts with mib.</text>
</comment>
<evidence type="ECO:0000256" key="5">
    <source>
        <dbReference type="ARBA" id="ARBA00022729"/>
    </source>
</evidence>
<evidence type="ECO:0000256" key="21">
    <source>
        <dbReference type="SAM" id="SignalP"/>
    </source>
</evidence>
<dbReference type="SUPFAM" id="SSF57196">
    <property type="entry name" value="EGF/Laminin"/>
    <property type="match status" value="3"/>
</dbReference>
<evidence type="ECO:0000256" key="16">
    <source>
        <dbReference type="PROSITE-ProRule" id="PRU00076"/>
    </source>
</evidence>
<proteinExistence type="predicted"/>
<dbReference type="InterPro" id="IPR009030">
    <property type="entry name" value="Growth_fac_rcpt_cys_sf"/>
</dbReference>
<dbReference type="PRINTS" id="PR00010">
    <property type="entry name" value="EGFBLOOD"/>
</dbReference>
<dbReference type="Ensembl" id="ENSMMOT00000018220.1">
    <property type="protein sequence ID" value="ENSMMOP00000017929.1"/>
    <property type="gene ID" value="ENSMMOG00000013609.1"/>
</dbReference>
<dbReference type="InterPro" id="IPR051355">
    <property type="entry name" value="Notch/Slit_guidance"/>
</dbReference>
<dbReference type="GO" id="GO:0007411">
    <property type="term" value="P:axon guidance"/>
    <property type="evidence" value="ECO:0007669"/>
    <property type="project" value="TreeGrafter"/>
</dbReference>
<keyword evidence="12 18" id="KW-0472">Membrane</keyword>
<evidence type="ECO:0000256" key="6">
    <source>
        <dbReference type="ARBA" id="ARBA00022737"/>
    </source>
</evidence>
<feature type="disulfide bond" evidence="16">
    <location>
        <begin position="433"/>
        <end position="442"/>
    </location>
</feature>
<organism evidence="24 25">
    <name type="scientific">Mola mola</name>
    <name type="common">Ocean sunfish</name>
    <name type="synonym">Tetraodon mola</name>
    <dbReference type="NCBI Taxonomy" id="94237"/>
    <lineage>
        <taxon>Eukaryota</taxon>
        <taxon>Metazoa</taxon>
        <taxon>Chordata</taxon>
        <taxon>Craniata</taxon>
        <taxon>Vertebrata</taxon>
        <taxon>Euteleostomi</taxon>
        <taxon>Actinopterygii</taxon>
        <taxon>Neopterygii</taxon>
        <taxon>Teleostei</taxon>
        <taxon>Neoteleostei</taxon>
        <taxon>Acanthomorphata</taxon>
        <taxon>Eupercaria</taxon>
        <taxon>Tetraodontiformes</taxon>
        <taxon>Molidae</taxon>
        <taxon>Mola</taxon>
    </lineage>
</organism>
<dbReference type="Gene3D" id="2.60.40.3510">
    <property type="match status" value="1"/>
</dbReference>
<evidence type="ECO:0000256" key="4">
    <source>
        <dbReference type="ARBA" id="ARBA00022692"/>
    </source>
</evidence>
<dbReference type="SUPFAM" id="SSF57184">
    <property type="entry name" value="Growth factor receptor domain"/>
    <property type="match status" value="1"/>
</dbReference>
<reference evidence="24" key="1">
    <citation type="submission" date="2025-08" db="UniProtKB">
        <authorList>
            <consortium name="Ensembl"/>
        </authorList>
    </citation>
    <scope>IDENTIFICATION</scope>
</reference>
<comment type="subcellular location">
    <subcellularLocation>
        <location evidence="1 18">Membrane</location>
        <topology evidence="1 18">Single-pass type I membrane protein</topology>
    </subcellularLocation>
</comment>
<dbReference type="PROSITE" id="PS01187">
    <property type="entry name" value="EGF_CA"/>
    <property type="match status" value="1"/>
</dbReference>
<evidence type="ECO:0000313" key="24">
    <source>
        <dbReference type="Ensembl" id="ENSMMOP00000017929.1"/>
    </source>
</evidence>
<accession>A0A3Q3X778</accession>
<evidence type="ECO:0000256" key="2">
    <source>
        <dbReference type="ARBA" id="ARBA00022473"/>
    </source>
</evidence>
<feature type="disulfide bond" evidence="16">
    <location>
        <begin position="318"/>
        <end position="327"/>
    </location>
</feature>
<dbReference type="STRING" id="94237.ENSMMOP00000017929"/>
<keyword evidence="4 18" id="KW-0812">Transmembrane</keyword>
<keyword evidence="25" id="KW-1185">Reference proteome</keyword>
<comment type="function">
    <text evidence="18">Putative Notch ligand involved in the mediation of Notch signaling.</text>
</comment>
<evidence type="ECO:0000256" key="8">
    <source>
        <dbReference type="ARBA" id="ARBA00022837"/>
    </source>
</evidence>
<dbReference type="CDD" id="cd00054">
    <property type="entry name" value="EGF_CA"/>
    <property type="match status" value="6"/>
</dbReference>
<evidence type="ECO:0000256" key="1">
    <source>
        <dbReference type="ARBA" id="ARBA00004479"/>
    </source>
</evidence>
<dbReference type="SMART" id="SM00179">
    <property type="entry name" value="EGF_CA"/>
    <property type="match status" value="6"/>
</dbReference>
<evidence type="ECO:0000256" key="15">
    <source>
        <dbReference type="ARBA" id="ARBA00062184"/>
    </source>
</evidence>
<name>A0A3Q3X778_MOLML</name>
<feature type="domain" description="EGF-like" evidence="22">
    <location>
        <begin position="483"/>
        <end position="519"/>
    </location>
</feature>
<dbReference type="InterPro" id="IPR001774">
    <property type="entry name" value="DSL"/>
</dbReference>
<dbReference type="SMART" id="SM00181">
    <property type="entry name" value="EGF"/>
    <property type="match status" value="8"/>
</dbReference>
<keyword evidence="14" id="KW-0325">Glycoprotein</keyword>
<dbReference type="InterPro" id="IPR000152">
    <property type="entry name" value="EGF-type_Asp/Asn_hydroxyl_site"/>
</dbReference>
<evidence type="ECO:0000256" key="3">
    <source>
        <dbReference type="ARBA" id="ARBA00022536"/>
    </source>
</evidence>
<feature type="transmembrane region" description="Helical" evidence="20">
    <location>
        <begin position="535"/>
        <end position="559"/>
    </location>
</feature>
<dbReference type="Pfam" id="PF07657">
    <property type="entry name" value="MNNL"/>
    <property type="match status" value="1"/>
</dbReference>
<evidence type="ECO:0000256" key="11">
    <source>
        <dbReference type="ARBA" id="ARBA00022989"/>
    </source>
</evidence>
<dbReference type="PANTHER" id="PTHR45836:SF23">
    <property type="entry name" value="NEUROGENIC LOCUS NOTCH HOMOLOG PROTEIN 1"/>
    <property type="match status" value="1"/>
</dbReference>
<dbReference type="Proteomes" id="UP000261620">
    <property type="component" value="Unplaced"/>
</dbReference>
<dbReference type="PROSITE" id="PS01186">
    <property type="entry name" value="EGF_2"/>
    <property type="match status" value="7"/>
</dbReference>
<dbReference type="PROSITE" id="PS00022">
    <property type="entry name" value="EGF_1"/>
    <property type="match status" value="7"/>
</dbReference>
<dbReference type="FunFam" id="2.10.25.10:FF:000143">
    <property type="entry name" value="Protein crumbs 1"/>
    <property type="match status" value="1"/>
</dbReference>
<dbReference type="FunFam" id="2.10.25.10:FF:000064">
    <property type="entry name" value="Delta-like protein"/>
    <property type="match status" value="1"/>
</dbReference>
<dbReference type="SMART" id="SM00051">
    <property type="entry name" value="DSL"/>
    <property type="match status" value="1"/>
</dbReference>
<dbReference type="GO" id="GO:0005509">
    <property type="term" value="F:calcium ion binding"/>
    <property type="evidence" value="ECO:0007669"/>
    <property type="project" value="InterPro"/>
</dbReference>
<dbReference type="GO" id="GO:0007219">
    <property type="term" value="P:Notch signaling pathway"/>
    <property type="evidence" value="ECO:0007669"/>
    <property type="project" value="UniProtKB-KW"/>
</dbReference>
<feature type="domain" description="EGF-like" evidence="22">
    <location>
        <begin position="407"/>
        <end position="443"/>
    </location>
</feature>